<gene>
    <name evidence="3" type="ORF">INF35_08240</name>
</gene>
<sequence>MPDWYANIRLLLLFLQAAVGMQVFAYPLRRRPRFWLRALVSMAAAFILTELCSAFLYLRDATMLGMLGRTLSMMGIYLLLIACTWFCYAESFWTALFVASSGYISQDIAGSFKTLVKLIPPVGRLAEHPAGILAVDLLCYGGTFAVLFFAFRPFTRRRNENFDNKLKAVFSFGVMLLCIGMARITQDNPGRNGGAILAESLYSMLTGVFILILQFGVMERARLTHNVDEMRRILKTQRAQYEAGKSSMELVNEKYHDLKALLRSFHGQIPAGQMEKLEQGVQQYDVYIHTGNAALDVLLTERRALCQGRGIELTSLVHGPDLDFVEELDLYTLFGNALDNAVEAVSKLPDGRKKFISLTASREGNMVSVHMENPFEGEITFEEGLPRSERDPRYHGFGMRSMERIVQKYGGTLSASRKDGVFSLDLLLFAPEVPEKK</sequence>
<feature type="domain" description="Sensor histidine kinase NatK-like C-terminal" evidence="2">
    <location>
        <begin position="327"/>
        <end position="428"/>
    </location>
</feature>
<accession>A0ABR9R3P5</accession>
<feature type="transmembrane region" description="Helical" evidence="1">
    <location>
        <begin position="35"/>
        <end position="58"/>
    </location>
</feature>
<dbReference type="InterPro" id="IPR036890">
    <property type="entry name" value="HATPase_C_sf"/>
</dbReference>
<feature type="transmembrane region" description="Helical" evidence="1">
    <location>
        <begin position="196"/>
        <end position="217"/>
    </location>
</feature>
<keyword evidence="1" id="KW-0812">Transmembrane</keyword>
<dbReference type="CDD" id="cd16935">
    <property type="entry name" value="HATPase_AgrC-ComD-like"/>
    <property type="match status" value="1"/>
</dbReference>
<dbReference type="Gene3D" id="3.30.565.10">
    <property type="entry name" value="Histidine kinase-like ATPase, C-terminal domain"/>
    <property type="match status" value="1"/>
</dbReference>
<name>A0ABR9R3P5_9FIRM</name>
<feature type="transmembrane region" description="Helical" evidence="1">
    <location>
        <begin position="166"/>
        <end position="184"/>
    </location>
</feature>
<dbReference type="Pfam" id="PF14501">
    <property type="entry name" value="HATPase_c_5"/>
    <property type="match status" value="1"/>
</dbReference>
<dbReference type="SUPFAM" id="SSF55874">
    <property type="entry name" value="ATPase domain of HSP90 chaperone/DNA topoisomerase II/histidine kinase"/>
    <property type="match status" value="1"/>
</dbReference>
<feature type="transmembrane region" description="Helical" evidence="1">
    <location>
        <begin position="70"/>
        <end position="88"/>
    </location>
</feature>
<keyword evidence="3" id="KW-0418">Kinase</keyword>
<dbReference type="GO" id="GO:0016301">
    <property type="term" value="F:kinase activity"/>
    <property type="evidence" value="ECO:0007669"/>
    <property type="project" value="UniProtKB-KW"/>
</dbReference>
<comment type="caution">
    <text evidence="3">The sequence shown here is derived from an EMBL/GenBank/DDBJ whole genome shotgun (WGS) entry which is preliminary data.</text>
</comment>
<keyword evidence="4" id="KW-1185">Reference proteome</keyword>
<evidence type="ECO:0000259" key="2">
    <source>
        <dbReference type="Pfam" id="PF14501"/>
    </source>
</evidence>
<keyword evidence="1" id="KW-0472">Membrane</keyword>
<organism evidence="3 4">
    <name type="scientific">Gemmiger gallinarum</name>
    <dbReference type="NCBI Taxonomy" id="2779354"/>
    <lineage>
        <taxon>Bacteria</taxon>
        <taxon>Bacillati</taxon>
        <taxon>Bacillota</taxon>
        <taxon>Clostridia</taxon>
        <taxon>Eubacteriales</taxon>
        <taxon>Gemmiger</taxon>
    </lineage>
</organism>
<evidence type="ECO:0000313" key="4">
    <source>
        <dbReference type="Proteomes" id="UP000768567"/>
    </source>
</evidence>
<dbReference type="EMBL" id="JADCKC010000002">
    <property type="protein sequence ID" value="MBE5037772.1"/>
    <property type="molecule type" value="Genomic_DNA"/>
</dbReference>
<dbReference type="RefSeq" id="WP_193501363.1">
    <property type="nucleotide sequence ID" value="NZ_JADCKC010000002.1"/>
</dbReference>
<keyword evidence="1" id="KW-1133">Transmembrane helix</keyword>
<proteinExistence type="predicted"/>
<evidence type="ECO:0000313" key="3">
    <source>
        <dbReference type="EMBL" id="MBE5037772.1"/>
    </source>
</evidence>
<reference evidence="3 4" key="1">
    <citation type="submission" date="2020-10" db="EMBL/GenBank/DDBJ databases">
        <title>ChiBAC.</title>
        <authorList>
            <person name="Zenner C."/>
            <person name="Hitch T.C.A."/>
            <person name="Clavel T."/>
        </authorList>
    </citation>
    <scope>NUCLEOTIDE SEQUENCE [LARGE SCALE GENOMIC DNA]</scope>
    <source>
        <strain evidence="3 4">DSM 109015</strain>
    </source>
</reference>
<evidence type="ECO:0000256" key="1">
    <source>
        <dbReference type="SAM" id="Phobius"/>
    </source>
</evidence>
<dbReference type="Proteomes" id="UP000768567">
    <property type="component" value="Unassembled WGS sequence"/>
</dbReference>
<keyword evidence="3" id="KW-0808">Transferase</keyword>
<feature type="transmembrane region" description="Helical" evidence="1">
    <location>
        <begin position="130"/>
        <end position="154"/>
    </location>
</feature>
<protein>
    <submittedName>
        <fullName evidence="3">Sensor histidine kinase</fullName>
    </submittedName>
</protein>
<dbReference type="InterPro" id="IPR032834">
    <property type="entry name" value="NatK-like_C"/>
</dbReference>